<dbReference type="GO" id="GO:0003677">
    <property type="term" value="F:DNA binding"/>
    <property type="evidence" value="ECO:0007669"/>
    <property type="project" value="UniProtKB-KW"/>
</dbReference>
<proteinExistence type="predicted"/>
<evidence type="ECO:0000313" key="10">
    <source>
        <dbReference type="RefSeq" id="XP_022730752.1"/>
    </source>
</evidence>
<dbReference type="Pfam" id="PF00010">
    <property type="entry name" value="HLH"/>
    <property type="match status" value="1"/>
</dbReference>
<dbReference type="SUPFAM" id="SSF47459">
    <property type="entry name" value="HLH, helix-loop-helix DNA-binding domain"/>
    <property type="match status" value="1"/>
</dbReference>
<dbReference type="InterPro" id="IPR011598">
    <property type="entry name" value="bHLH_dom"/>
</dbReference>
<keyword evidence="7" id="KW-0472">Membrane</keyword>
<dbReference type="SMART" id="SM00353">
    <property type="entry name" value="HLH"/>
    <property type="match status" value="1"/>
</dbReference>
<evidence type="ECO:0000256" key="6">
    <source>
        <dbReference type="SAM" id="MobiDB-lite"/>
    </source>
</evidence>
<gene>
    <name evidence="10" type="primary">LOC111285533</name>
</gene>
<keyword evidence="5" id="KW-0539">Nucleus</keyword>
<evidence type="ECO:0000256" key="5">
    <source>
        <dbReference type="ARBA" id="ARBA00023242"/>
    </source>
</evidence>
<feature type="domain" description="BHLH" evidence="8">
    <location>
        <begin position="372"/>
        <end position="421"/>
    </location>
</feature>
<keyword evidence="9" id="KW-1185">Reference proteome</keyword>
<evidence type="ECO:0000256" key="4">
    <source>
        <dbReference type="ARBA" id="ARBA00023163"/>
    </source>
</evidence>
<dbReference type="InterPro" id="IPR045239">
    <property type="entry name" value="bHLH95_bHLH"/>
</dbReference>
<dbReference type="PANTHER" id="PTHR46665">
    <property type="entry name" value="TRANSCRIPTION FACTOR BHLH041-RELATED-RELATED"/>
    <property type="match status" value="1"/>
</dbReference>
<protein>
    <submittedName>
        <fullName evidence="10">Transcription factor bHLH041 isoform X1</fullName>
    </submittedName>
</protein>
<dbReference type="Pfam" id="PF23132">
    <property type="entry name" value="DUF7049"/>
    <property type="match status" value="1"/>
</dbReference>
<dbReference type="Proteomes" id="UP000515121">
    <property type="component" value="Unplaced"/>
</dbReference>
<dbReference type="RefSeq" id="XP_022730752.1">
    <property type="nucleotide sequence ID" value="XM_022875017.1"/>
</dbReference>
<dbReference type="OrthoDB" id="5778525at2759"/>
<dbReference type="InterPro" id="IPR055478">
    <property type="entry name" value="DUF7050"/>
</dbReference>
<organism evidence="9 10">
    <name type="scientific">Durio zibethinus</name>
    <name type="common">Durian</name>
    <dbReference type="NCBI Taxonomy" id="66656"/>
    <lineage>
        <taxon>Eukaryota</taxon>
        <taxon>Viridiplantae</taxon>
        <taxon>Streptophyta</taxon>
        <taxon>Embryophyta</taxon>
        <taxon>Tracheophyta</taxon>
        <taxon>Spermatophyta</taxon>
        <taxon>Magnoliopsida</taxon>
        <taxon>eudicotyledons</taxon>
        <taxon>Gunneridae</taxon>
        <taxon>Pentapetalae</taxon>
        <taxon>rosids</taxon>
        <taxon>malvids</taxon>
        <taxon>Malvales</taxon>
        <taxon>Malvaceae</taxon>
        <taxon>Helicteroideae</taxon>
        <taxon>Durio</taxon>
    </lineage>
</organism>
<dbReference type="GO" id="GO:0046983">
    <property type="term" value="F:protein dimerization activity"/>
    <property type="evidence" value="ECO:0007669"/>
    <property type="project" value="InterPro"/>
</dbReference>
<keyword evidence="7" id="KW-1133">Transmembrane helix</keyword>
<reference evidence="10" key="1">
    <citation type="submission" date="2025-08" db="UniProtKB">
        <authorList>
            <consortium name="RefSeq"/>
        </authorList>
    </citation>
    <scope>IDENTIFICATION</scope>
    <source>
        <tissue evidence="10">Fruit stalk</tissue>
    </source>
</reference>
<feature type="compositionally biased region" description="Polar residues" evidence="6">
    <location>
        <begin position="189"/>
        <end position="203"/>
    </location>
</feature>
<dbReference type="InterPro" id="IPR036638">
    <property type="entry name" value="HLH_DNA-bd_sf"/>
</dbReference>
<evidence type="ECO:0000259" key="8">
    <source>
        <dbReference type="PROSITE" id="PS50888"/>
    </source>
</evidence>
<keyword evidence="3" id="KW-0238">DNA-binding</keyword>
<evidence type="ECO:0000256" key="3">
    <source>
        <dbReference type="ARBA" id="ARBA00023125"/>
    </source>
</evidence>
<dbReference type="CDD" id="cd11393">
    <property type="entry name" value="bHLH_AtbHLH_like"/>
    <property type="match status" value="1"/>
</dbReference>
<evidence type="ECO:0000313" key="9">
    <source>
        <dbReference type="Proteomes" id="UP000515121"/>
    </source>
</evidence>
<evidence type="ECO:0000256" key="1">
    <source>
        <dbReference type="ARBA" id="ARBA00004123"/>
    </source>
</evidence>
<keyword evidence="4" id="KW-0804">Transcription</keyword>
<dbReference type="PROSITE" id="PS50888">
    <property type="entry name" value="BHLH"/>
    <property type="match status" value="1"/>
</dbReference>
<dbReference type="GeneID" id="111285533"/>
<feature type="compositionally biased region" description="Low complexity" evidence="6">
    <location>
        <begin position="204"/>
        <end position="214"/>
    </location>
</feature>
<keyword evidence="2" id="KW-0805">Transcription regulation</keyword>
<feature type="transmembrane region" description="Helical" evidence="7">
    <location>
        <begin position="91"/>
        <end position="113"/>
    </location>
</feature>
<sequence length="553" mass="61883">MDAVFHLDEASRAEFLQFLMHSTGGTYICLWSYSYLHQANCLIGWDGCFNEENTQPGALGLFVEYRQLIFPLENDKYDKIFITKFVLFDQLSYILGINLLGFLLYSGLFPGFAFRNNRPYVELGEPELRNRASHRTQRQFYQEAGIKTAVFMGCRSGEIELGFSNVVQLNMEMEVRSFFPDDFSRQLSSIGDQLPQPTDPNRPSSSSSSLRSLSAGSPDSSLIFTIPSASHLQVPTTETTTSSMQAISSPIDHPHQQAMQALSQMRSNIQLPTIESENDAMIKAILAVLTSPSSSSSSSIAHHPQQSQNLPHNYQLNPKACSAFKRYASALAPTTPVRASLRAQSMLKRAILFYRKCNLARCEQLLRSRPTSSQLHHMISERKRREKLNESFIALRSLLPSGTKKDKASVLTSARECLTSLKAQIVELSRQNQLLEAQLLPSREAAGGEANGSSNERIGVRITPASESTSEQRITDLRVSVRGERPIVDILIHLLEFLKLDRNVSLMSIEANTQITELGSVHHINLRLRIEGNGWDESSFQEAVRRLVADLAQ</sequence>
<name>A0A6P5XS29_DURZI</name>
<dbReference type="GO" id="GO:0005634">
    <property type="term" value="C:nucleus"/>
    <property type="evidence" value="ECO:0007669"/>
    <property type="project" value="UniProtKB-SubCell"/>
</dbReference>
<accession>A0A6P5XS29</accession>
<evidence type="ECO:0000256" key="7">
    <source>
        <dbReference type="SAM" id="Phobius"/>
    </source>
</evidence>
<comment type="subcellular location">
    <subcellularLocation>
        <location evidence="1">Nucleus</location>
    </subcellularLocation>
</comment>
<dbReference type="InterPro" id="IPR055477">
    <property type="entry name" value="DUF7049"/>
</dbReference>
<evidence type="ECO:0000256" key="2">
    <source>
        <dbReference type="ARBA" id="ARBA00023015"/>
    </source>
</evidence>
<feature type="region of interest" description="Disordered" evidence="6">
    <location>
        <begin position="189"/>
        <end position="214"/>
    </location>
</feature>
<dbReference type="Pfam" id="PF23133">
    <property type="entry name" value="DUF7050"/>
    <property type="match status" value="2"/>
</dbReference>
<dbReference type="Gene3D" id="4.10.280.10">
    <property type="entry name" value="Helix-loop-helix DNA-binding domain"/>
    <property type="match status" value="1"/>
</dbReference>
<keyword evidence="7" id="KW-0812">Transmembrane</keyword>
<dbReference type="InterPro" id="IPR044658">
    <property type="entry name" value="bHLH92/bHLH041-like"/>
</dbReference>
<dbReference type="KEGG" id="dzi:111285533"/>
<dbReference type="AlphaFoldDB" id="A0A6P5XS29"/>
<dbReference type="PANTHER" id="PTHR46665:SF1">
    <property type="entry name" value="SPERMATOGENESIS- AND OOGENESIS-SPECIFIC BASIC HELIX-LOOP-HELIX-CONTAINING PROTEIN 1"/>
    <property type="match status" value="1"/>
</dbReference>